<dbReference type="GO" id="GO:0016853">
    <property type="term" value="F:isomerase activity"/>
    <property type="evidence" value="ECO:0007669"/>
    <property type="project" value="UniProtKB-KW"/>
</dbReference>
<protein>
    <submittedName>
        <fullName evidence="3">Hexulose-6-phosphate isomerase</fullName>
        <ecNumber evidence="3">5.-.-.-</ecNumber>
    </submittedName>
</protein>
<dbReference type="GO" id="GO:0097367">
    <property type="term" value="F:carbohydrate derivative binding"/>
    <property type="evidence" value="ECO:0007669"/>
    <property type="project" value="InterPro"/>
</dbReference>
<evidence type="ECO:0000256" key="1">
    <source>
        <dbReference type="ARBA" id="ARBA00009235"/>
    </source>
</evidence>
<dbReference type="EC" id="5.-.-.-" evidence="3"/>
<organism evidence="3 4">
    <name type="scientific">Methanosarcina mazei (strain ATCC BAA-159 / DSM 3647 / Goe1 / Go1 / JCM 11833 / OCM 88)</name>
    <name type="common">Methanosarcina frisia</name>
    <dbReference type="NCBI Taxonomy" id="192952"/>
    <lineage>
        <taxon>Archaea</taxon>
        <taxon>Methanobacteriati</taxon>
        <taxon>Methanobacteriota</taxon>
        <taxon>Stenosarchaea group</taxon>
        <taxon>Methanomicrobia</taxon>
        <taxon>Methanosarcinales</taxon>
        <taxon>Methanosarcinaceae</taxon>
        <taxon>Methanosarcina</taxon>
    </lineage>
</organism>
<dbReference type="KEGG" id="mma:MM_2367"/>
<dbReference type="EMBL" id="AE008384">
    <property type="protein sequence ID" value="AAM32063.1"/>
    <property type="molecule type" value="Genomic_DNA"/>
</dbReference>
<dbReference type="GO" id="GO:1901135">
    <property type="term" value="P:carbohydrate derivative metabolic process"/>
    <property type="evidence" value="ECO:0007669"/>
    <property type="project" value="InterPro"/>
</dbReference>
<dbReference type="eggNOG" id="arCOG00068">
    <property type="taxonomic scope" value="Archaea"/>
</dbReference>
<reference evidence="3 4" key="1">
    <citation type="journal article" date="2002" name="J. Mol. Microbiol. Biotechnol.">
        <title>The genome of Methanosarcina mazei: evidence for lateral gene transfer between Bacteria and Archaea.</title>
        <authorList>
            <person name="Deppenmeier U."/>
            <person name="Johann A."/>
            <person name="Hartsch T."/>
            <person name="Merkl R."/>
            <person name="Schmitz R.A."/>
            <person name="Martinez-Arias R."/>
            <person name="Henne A."/>
            <person name="Wiezer A."/>
            <person name="Baumer S."/>
            <person name="Jacobi C."/>
            <person name="Bruggemann H."/>
            <person name="Lienard T."/>
            <person name="Christmann A."/>
            <person name="Bomeke M."/>
            <person name="Steckel S."/>
            <person name="Bhattacharyya A."/>
            <person name="Lykidis A."/>
            <person name="Overbeek R."/>
            <person name="Klenk H.P."/>
            <person name="Gunsalus R.P."/>
            <person name="Fritz H.J."/>
            <person name="Gottschalk G."/>
        </authorList>
    </citation>
    <scope>NUCLEOTIDE SEQUENCE [LARGE SCALE GENOMIC DNA]</scope>
    <source>
        <strain evidence="4">ATCC BAA-159 / DSM 3647 / Goe1 / Go1 / JCM 11833 / OCM 88</strain>
    </source>
</reference>
<feature type="domain" description="SIS" evidence="2">
    <location>
        <begin position="53"/>
        <end position="206"/>
    </location>
</feature>
<dbReference type="PANTHER" id="PTHR43443">
    <property type="entry name" value="3-HEXULOSE-6-PHOSPHATE ISOMERASE"/>
    <property type="match status" value="1"/>
</dbReference>
<dbReference type="Pfam" id="PF01380">
    <property type="entry name" value="SIS"/>
    <property type="match status" value="1"/>
</dbReference>
<dbReference type="InterPro" id="IPR001347">
    <property type="entry name" value="SIS_dom"/>
</dbReference>
<dbReference type="NCBIfam" id="TIGR03127">
    <property type="entry name" value="RuMP_HxlB"/>
    <property type="match status" value="1"/>
</dbReference>
<name>Q8PUG7_METMA</name>
<accession>Q8PUG7</accession>
<keyword evidence="3" id="KW-0413">Isomerase</keyword>
<dbReference type="SUPFAM" id="SSF53697">
    <property type="entry name" value="SIS domain"/>
    <property type="match status" value="1"/>
</dbReference>
<evidence type="ECO:0000259" key="2">
    <source>
        <dbReference type="PROSITE" id="PS51464"/>
    </source>
</evidence>
<dbReference type="PANTHER" id="PTHR43443:SF1">
    <property type="entry name" value="3-HEXULOSE-6-PHOSPHATE ISOMERASE"/>
    <property type="match status" value="1"/>
</dbReference>
<dbReference type="HOGENOM" id="CLU_094236_1_0_2"/>
<dbReference type="Proteomes" id="UP000000595">
    <property type="component" value="Chromosome"/>
</dbReference>
<dbReference type="InterPro" id="IPR017552">
    <property type="entry name" value="PHI/rmpB"/>
</dbReference>
<gene>
    <name evidence="3" type="ordered locus">MM_2367</name>
</gene>
<evidence type="ECO:0000313" key="4">
    <source>
        <dbReference type="Proteomes" id="UP000000595"/>
    </source>
</evidence>
<dbReference type="PATRIC" id="fig|192952.21.peg.2709"/>
<dbReference type="AlphaFoldDB" id="Q8PUG7"/>
<sequence>MRTQLNAFWRTHMKTDQVDQVIDCEDVIKSMKFIVENINEVIKLLDREDIKSMLQKILEGDRIFVMGAGRSGLVAKAFAMRLMHLGFTVYVVGETTTPAVGQKDVVIAISGSGETRSIADLGKIVKDIGSTLITVTSKKESTLGRTSDITMVLPSKTKNDHDAGGSLEKNMRGDYKNLPPLGTAFEIISLVFLDSVIAQLIKLKGVSEAELKLRHTNIE</sequence>
<evidence type="ECO:0000313" key="3">
    <source>
        <dbReference type="EMBL" id="AAM32063.1"/>
    </source>
</evidence>
<comment type="similarity">
    <text evidence="1">Belongs to the SIS family. PHI subfamily.</text>
</comment>
<dbReference type="Gene3D" id="3.40.50.10490">
    <property type="entry name" value="Glucose-6-phosphate isomerase like protein, domain 1"/>
    <property type="match status" value="1"/>
</dbReference>
<dbReference type="InterPro" id="IPR046348">
    <property type="entry name" value="SIS_dom_sf"/>
</dbReference>
<proteinExistence type="inferred from homology"/>
<dbReference type="CDD" id="cd05005">
    <property type="entry name" value="SIS_PHI"/>
    <property type="match status" value="1"/>
</dbReference>
<dbReference type="PROSITE" id="PS51464">
    <property type="entry name" value="SIS"/>
    <property type="match status" value="1"/>
</dbReference>